<feature type="signal peptide" evidence="1">
    <location>
        <begin position="1"/>
        <end position="18"/>
    </location>
</feature>
<accession>A0A074YYN5</accession>
<sequence>MYGSLSFLALIVATIVQAQSSVEQLTLSFAADDYLANVTFETLVAPVDITCFNLADIFAVDGNNTSNTADYTVLGEAKFDARINYTSVWYQQLNTSINGNSKGVGDGKEAARVVEVFPGKNCREINGSPWYGFGCQSRGGERYEIPGGIQSFSLVRRANSVMQSKCWEKAEYGEQGAASTMFKGCFTAMMAAVLVSVLLIVG</sequence>
<keyword evidence="1" id="KW-0732">Signal</keyword>
<dbReference type="AlphaFoldDB" id="A0A074YYN5"/>
<dbReference type="Proteomes" id="UP000030641">
    <property type="component" value="Unassembled WGS sequence"/>
</dbReference>
<keyword evidence="3" id="KW-1185">Reference proteome</keyword>
<gene>
    <name evidence="2" type="ORF">AUEXF2481DRAFT_82795</name>
</gene>
<dbReference type="RefSeq" id="XP_013340425.1">
    <property type="nucleotide sequence ID" value="XM_013484971.1"/>
</dbReference>
<feature type="chain" id="PRO_5001704825" evidence="1">
    <location>
        <begin position="19"/>
        <end position="202"/>
    </location>
</feature>
<dbReference type="EMBL" id="KL584774">
    <property type="protein sequence ID" value="KEQ91961.1"/>
    <property type="molecule type" value="Genomic_DNA"/>
</dbReference>
<evidence type="ECO:0000256" key="1">
    <source>
        <dbReference type="SAM" id="SignalP"/>
    </source>
</evidence>
<name>A0A074YYN5_AURSE</name>
<dbReference type="GeneID" id="25371716"/>
<dbReference type="OrthoDB" id="3878372at2759"/>
<dbReference type="HOGENOM" id="CLU_081035_0_0_1"/>
<proteinExistence type="predicted"/>
<evidence type="ECO:0000313" key="3">
    <source>
        <dbReference type="Proteomes" id="UP000030641"/>
    </source>
</evidence>
<reference evidence="2 3" key="1">
    <citation type="journal article" date="2014" name="BMC Genomics">
        <title>Genome sequencing of four Aureobasidium pullulans varieties: biotechnological potential, stress tolerance, and description of new species.</title>
        <authorList>
            <person name="Gostin Ar C."/>
            <person name="Ohm R.A."/>
            <person name="Kogej T."/>
            <person name="Sonjak S."/>
            <person name="Turk M."/>
            <person name="Zajc J."/>
            <person name="Zalar P."/>
            <person name="Grube M."/>
            <person name="Sun H."/>
            <person name="Han J."/>
            <person name="Sharma A."/>
            <person name="Chiniquy J."/>
            <person name="Ngan C.Y."/>
            <person name="Lipzen A."/>
            <person name="Barry K."/>
            <person name="Grigoriev I.V."/>
            <person name="Gunde-Cimerman N."/>
        </authorList>
    </citation>
    <scope>NUCLEOTIDE SEQUENCE [LARGE SCALE GENOMIC DNA]</scope>
    <source>
        <strain evidence="2 3">EXF-2481</strain>
    </source>
</reference>
<evidence type="ECO:0000313" key="2">
    <source>
        <dbReference type="EMBL" id="KEQ91961.1"/>
    </source>
</evidence>
<dbReference type="InParanoid" id="A0A074YYN5"/>
<organism evidence="2 3">
    <name type="scientific">Aureobasidium subglaciale (strain EXF-2481)</name>
    <name type="common">Aureobasidium pullulans var. subglaciale</name>
    <dbReference type="NCBI Taxonomy" id="1043005"/>
    <lineage>
        <taxon>Eukaryota</taxon>
        <taxon>Fungi</taxon>
        <taxon>Dikarya</taxon>
        <taxon>Ascomycota</taxon>
        <taxon>Pezizomycotina</taxon>
        <taxon>Dothideomycetes</taxon>
        <taxon>Dothideomycetidae</taxon>
        <taxon>Dothideales</taxon>
        <taxon>Saccotheciaceae</taxon>
        <taxon>Aureobasidium</taxon>
    </lineage>
</organism>
<protein>
    <submittedName>
        <fullName evidence="2">Uncharacterized protein</fullName>
    </submittedName>
</protein>